<sequence>MTSTNTPTTSEAALTLDRLQTHPIVVDGLRVSVASDPHRIRLVVADDDGAVELRWLDPRNASGPFGPSVVLHSAHPVGPGRLYEEIGEDCELTGDEVTVGICYPDTVVADAVRCDLQPLLEPGVDLAPVVAVLAGYHRRCLNR</sequence>
<name>A0AA44UV11_PSEA5</name>
<dbReference type="Proteomes" id="UP000232453">
    <property type="component" value="Unassembled WGS sequence"/>
</dbReference>
<proteinExistence type="predicted"/>
<dbReference type="EMBL" id="PHUJ01000001">
    <property type="protein sequence ID" value="PKB41348.1"/>
    <property type="molecule type" value="Genomic_DNA"/>
</dbReference>
<protein>
    <submittedName>
        <fullName evidence="1">Uncharacterized protein</fullName>
    </submittedName>
</protein>
<evidence type="ECO:0000313" key="1">
    <source>
        <dbReference type="EMBL" id="PKB41348.1"/>
    </source>
</evidence>
<accession>A0AA44UV11</accession>
<comment type="caution">
    <text evidence="1">The sequence shown here is derived from an EMBL/GenBank/DDBJ whole genome shotgun (WGS) entry which is preliminary data.</text>
</comment>
<gene>
    <name evidence="1" type="ORF">ATL51_0010</name>
</gene>
<organism evidence="1 2">
    <name type="scientific">Pseudonocardia alni</name>
    <name type="common">Amycolata alni</name>
    <dbReference type="NCBI Taxonomy" id="33907"/>
    <lineage>
        <taxon>Bacteria</taxon>
        <taxon>Bacillati</taxon>
        <taxon>Actinomycetota</taxon>
        <taxon>Actinomycetes</taxon>
        <taxon>Pseudonocardiales</taxon>
        <taxon>Pseudonocardiaceae</taxon>
        <taxon>Pseudonocardia</taxon>
    </lineage>
</organism>
<evidence type="ECO:0000313" key="2">
    <source>
        <dbReference type="Proteomes" id="UP000232453"/>
    </source>
</evidence>
<dbReference type="RefSeq" id="WP_100877140.1">
    <property type="nucleotide sequence ID" value="NZ_JBEZGR010000027.1"/>
</dbReference>
<dbReference type="AlphaFoldDB" id="A0AA44UV11"/>
<reference evidence="1 2" key="1">
    <citation type="submission" date="2017-11" db="EMBL/GenBank/DDBJ databases">
        <title>Sequencing the genomes of 1000 actinobacteria strains.</title>
        <authorList>
            <person name="Klenk H.-P."/>
        </authorList>
    </citation>
    <scope>NUCLEOTIDE SEQUENCE [LARGE SCALE GENOMIC DNA]</scope>
    <source>
        <strain evidence="1 2">DSM 44104</strain>
    </source>
</reference>